<name>A0ABY0FNG7_9PLEO</name>
<evidence type="ECO:0000313" key="2">
    <source>
        <dbReference type="Proteomes" id="UP000293195"/>
    </source>
</evidence>
<proteinExistence type="predicted"/>
<keyword evidence="2" id="KW-1185">Reference proteome</keyword>
<dbReference type="Proteomes" id="UP000293195">
    <property type="component" value="Unassembled WGS sequence"/>
</dbReference>
<accession>A0ABY0FNG7</accession>
<reference evidence="2" key="1">
    <citation type="journal article" date="2019" name="bioRxiv">
        <title>Genomics, evolutionary history and diagnostics of the Alternaria alternata species group including apple and Asian pear pathotypes.</title>
        <authorList>
            <person name="Armitage A.D."/>
            <person name="Cockerton H.M."/>
            <person name="Sreenivasaprasad S."/>
            <person name="Woodhall J.W."/>
            <person name="Lane C.R."/>
            <person name="Harrison R.J."/>
            <person name="Clarkson J.P."/>
        </authorList>
    </citation>
    <scope>NUCLEOTIDE SEQUENCE [LARGE SCALE GENOMIC DNA]</scope>
    <source>
        <strain evidence="2">FERA 635</strain>
    </source>
</reference>
<protein>
    <submittedName>
        <fullName evidence="1">Uncharacterized protein</fullName>
    </submittedName>
</protein>
<evidence type="ECO:0000313" key="1">
    <source>
        <dbReference type="EMBL" id="RYN80659.1"/>
    </source>
</evidence>
<dbReference type="EMBL" id="PDXF01000302">
    <property type="protein sequence ID" value="RYN80659.1"/>
    <property type="molecule type" value="Genomic_DNA"/>
</dbReference>
<gene>
    <name evidence="1" type="ORF">AA0119_g13498</name>
</gene>
<organism evidence="1 2">
    <name type="scientific">Alternaria tenuissima</name>
    <dbReference type="NCBI Taxonomy" id="119927"/>
    <lineage>
        <taxon>Eukaryota</taxon>
        <taxon>Fungi</taxon>
        <taxon>Dikarya</taxon>
        <taxon>Ascomycota</taxon>
        <taxon>Pezizomycotina</taxon>
        <taxon>Dothideomycetes</taxon>
        <taxon>Pleosporomycetidae</taxon>
        <taxon>Pleosporales</taxon>
        <taxon>Pleosporineae</taxon>
        <taxon>Pleosporaceae</taxon>
        <taxon>Alternaria</taxon>
        <taxon>Alternaria sect. Alternaria</taxon>
        <taxon>Alternaria alternata complex</taxon>
    </lineage>
</organism>
<comment type="caution">
    <text evidence="1">The sequence shown here is derived from an EMBL/GenBank/DDBJ whole genome shotgun (WGS) entry which is preliminary data.</text>
</comment>
<sequence>MESTELLVRPKNDYELEDHHLQDLLVLSRSSGYQKNHDGTWTVNHTSEQDKNITISYITSPRSKNAWGNSVTVYDGVKAVLG</sequence>